<evidence type="ECO:0000313" key="2">
    <source>
        <dbReference type="Proteomes" id="UP001145114"/>
    </source>
</evidence>
<proteinExistence type="predicted"/>
<name>A0ACC1HCG7_9FUNG</name>
<organism evidence="1 2">
    <name type="scientific">Spiromyces aspiralis</name>
    <dbReference type="NCBI Taxonomy" id="68401"/>
    <lineage>
        <taxon>Eukaryota</taxon>
        <taxon>Fungi</taxon>
        <taxon>Fungi incertae sedis</taxon>
        <taxon>Zoopagomycota</taxon>
        <taxon>Kickxellomycotina</taxon>
        <taxon>Kickxellomycetes</taxon>
        <taxon>Kickxellales</taxon>
        <taxon>Kickxellaceae</taxon>
        <taxon>Spiromyces</taxon>
    </lineage>
</organism>
<reference evidence="1" key="1">
    <citation type="submission" date="2022-06" db="EMBL/GenBank/DDBJ databases">
        <title>Phylogenomic reconstructions and comparative analyses of Kickxellomycotina fungi.</title>
        <authorList>
            <person name="Reynolds N.K."/>
            <person name="Stajich J.E."/>
            <person name="Barry K."/>
            <person name="Grigoriev I.V."/>
            <person name="Crous P."/>
            <person name="Smith M.E."/>
        </authorList>
    </citation>
    <scope>NUCLEOTIDE SEQUENCE</scope>
    <source>
        <strain evidence="1">RSA 2271</strain>
    </source>
</reference>
<dbReference type="EMBL" id="JAMZIH010006995">
    <property type="protein sequence ID" value="KAJ1673398.1"/>
    <property type="molecule type" value="Genomic_DNA"/>
</dbReference>
<evidence type="ECO:0000313" key="1">
    <source>
        <dbReference type="EMBL" id="KAJ1673398.1"/>
    </source>
</evidence>
<comment type="caution">
    <text evidence="1">The sequence shown here is derived from an EMBL/GenBank/DDBJ whole genome shotgun (WGS) entry which is preliminary data.</text>
</comment>
<dbReference type="Proteomes" id="UP001145114">
    <property type="component" value="Unassembled WGS sequence"/>
</dbReference>
<sequence length="395" mass="44119">MNGRDSTSIENGTVRGVEVDPAHISASHSTMNGKRKPNPFNVDQSSASVRKRDRREDYAAKSVPVNGNDVGVPARTPDLSSLAGIEGDIPLAKIIEHVVAHALSELKDTLGRLHTKPIEERRRVLIDYTLNTRHRFAKLLSIVRWAIDAGKIQKYQQVAEKIYNQNGLFTRAVDGLSAIYFAMPQVRMRQYDVPNAVDVLSTGSYKRMPGIIRDKFTIPPKLDTAKIREAKLAINSIICRRLLNGEPIPPPMSRYRISDGRVTFTVPSEFEIELTLLQYSVSIPWHVMSLRVTVNSAETVPESMKISLAQHQVDALRTTCQDILIAPPLQSLPPEQTTSLTVATASKGDMTHTSDPHQPLPPLSRLYDFLHTQCLSIALEMMNAQAFILSRDQWE</sequence>
<keyword evidence="2" id="KW-1185">Reference proteome</keyword>
<feature type="non-terminal residue" evidence="1">
    <location>
        <position position="395"/>
    </location>
</feature>
<gene>
    <name evidence="1" type="primary">RGR1</name>
    <name evidence="1" type="ORF">EV182_005311</name>
</gene>
<protein>
    <submittedName>
        <fullName evidence="1">Mediator complex subunit</fullName>
    </submittedName>
</protein>
<accession>A0ACC1HCG7</accession>